<keyword evidence="1" id="KW-1133">Transmembrane helix</keyword>
<evidence type="ECO:0000256" key="1">
    <source>
        <dbReference type="SAM" id="Phobius"/>
    </source>
</evidence>
<keyword evidence="1" id="KW-0472">Membrane</keyword>
<keyword evidence="1" id="KW-0812">Transmembrane</keyword>
<feature type="transmembrane region" description="Helical" evidence="1">
    <location>
        <begin position="6"/>
        <end position="30"/>
    </location>
</feature>
<feature type="transmembrane region" description="Helical" evidence="1">
    <location>
        <begin position="379"/>
        <end position="398"/>
    </location>
</feature>
<gene>
    <name evidence="2" type="ORF">CYMTET_14758</name>
</gene>
<comment type="caution">
    <text evidence="2">The sequence shown here is derived from an EMBL/GenBank/DDBJ whole genome shotgun (WGS) entry which is preliminary data.</text>
</comment>
<protein>
    <submittedName>
        <fullName evidence="2">Uncharacterized protein</fullName>
    </submittedName>
</protein>
<feature type="transmembrane region" description="Helical" evidence="1">
    <location>
        <begin position="306"/>
        <end position="331"/>
    </location>
</feature>
<dbReference type="EMBL" id="LGRX02006208">
    <property type="protein sequence ID" value="KAK3277225.1"/>
    <property type="molecule type" value="Genomic_DNA"/>
</dbReference>
<feature type="transmembrane region" description="Helical" evidence="1">
    <location>
        <begin position="337"/>
        <end position="358"/>
    </location>
</feature>
<dbReference type="AlphaFoldDB" id="A0AAE0GFE6"/>
<proteinExistence type="predicted"/>
<reference evidence="2 3" key="1">
    <citation type="journal article" date="2015" name="Genome Biol. Evol.">
        <title>Comparative Genomics of a Bacterivorous Green Alga Reveals Evolutionary Causalities and Consequences of Phago-Mixotrophic Mode of Nutrition.</title>
        <authorList>
            <person name="Burns J.A."/>
            <person name="Paasch A."/>
            <person name="Narechania A."/>
            <person name="Kim E."/>
        </authorList>
    </citation>
    <scope>NUCLEOTIDE SEQUENCE [LARGE SCALE GENOMIC DNA]</scope>
    <source>
        <strain evidence="2 3">PLY_AMNH</strain>
    </source>
</reference>
<name>A0AAE0GFE6_9CHLO</name>
<keyword evidence="3" id="KW-1185">Reference proteome</keyword>
<organism evidence="2 3">
    <name type="scientific">Cymbomonas tetramitiformis</name>
    <dbReference type="NCBI Taxonomy" id="36881"/>
    <lineage>
        <taxon>Eukaryota</taxon>
        <taxon>Viridiplantae</taxon>
        <taxon>Chlorophyta</taxon>
        <taxon>Pyramimonadophyceae</taxon>
        <taxon>Pyramimonadales</taxon>
        <taxon>Pyramimonadaceae</taxon>
        <taxon>Cymbomonas</taxon>
    </lineage>
</organism>
<feature type="transmembrane region" description="Helical" evidence="1">
    <location>
        <begin position="172"/>
        <end position="193"/>
    </location>
</feature>
<sequence length="604" mass="68166">MDATTFEQVAFVIVSLASLGVVSFTVYYAIHPPISYREKRENNAIEYVQRILRRTPPNAQAITSTPEAPEGTNEKNRILCFDGKYFDTVADLTRHLKDIHHLSDDDLLSRPLSSFTLQGKCRSSGGGVFHVPKTSQPSRSWRSILRTIYQPAADIEAQQPYQSKYFRYPTRLLALFLMSAVLVVAIVIALFIFGQDIWDWIGDEVDNKRICLEFDLEGDCVRYECSGDVSDTYYVGTCQFYEDVQNPVYLSLILGGVLTALLSMANMYASLGGFKKLCLEMRCGKAELHPRPADFGPTKVAELTGIVVLGMLFGFLSMFILVGAVVFLLSYRGLYVLLYSNLGTLLGIFVPLLLGDWLSVESHIWKRVLSKDLQHPSDPYKFSLVDILMTMFAIYKSLITTLKRMVILAFRAASTLQRLDWCASPLSPQDDHSFASYLAFAVLTEPANNPIAVVFVHLLLSGTKGKAGMIAPPVEGLARKTDAERERYFRLQSRWRLALLLHSRPALVAFRDQRSRSTIVAQEFEREQKELSDATIQARLDRHTTAFTHFIQQTYHLYKCVQGLVYGIPENPEEQSKLIGGSVASNMHRQDDKYGCFYHDVFAN</sequence>
<feature type="transmembrane region" description="Helical" evidence="1">
    <location>
        <begin position="249"/>
        <end position="271"/>
    </location>
</feature>
<accession>A0AAE0GFE6</accession>
<evidence type="ECO:0000313" key="2">
    <source>
        <dbReference type="EMBL" id="KAK3277225.1"/>
    </source>
</evidence>
<dbReference type="Proteomes" id="UP001190700">
    <property type="component" value="Unassembled WGS sequence"/>
</dbReference>
<evidence type="ECO:0000313" key="3">
    <source>
        <dbReference type="Proteomes" id="UP001190700"/>
    </source>
</evidence>